<evidence type="ECO:0000259" key="1">
    <source>
        <dbReference type="PROSITE" id="PS50851"/>
    </source>
</evidence>
<keyword evidence="3" id="KW-1185">Reference proteome</keyword>
<feature type="domain" description="CheW-like" evidence="1">
    <location>
        <begin position="324"/>
        <end position="468"/>
    </location>
</feature>
<dbReference type="RefSeq" id="WP_211852106.1">
    <property type="nucleotide sequence ID" value="NZ_JAAGBB010000008.1"/>
</dbReference>
<dbReference type="PROSITE" id="PS50851">
    <property type="entry name" value="CHEW"/>
    <property type="match status" value="3"/>
</dbReference>
<dbReference type="Gene3D" id="2.40.50.180">
    <property type="entry name" value="CheA-289, Domain 4"/>
    <property type="match status" value="3"/>
</dbReference>
<accession>A0ABS5EVW2</accession>
<dbReference type="InterPro" id="IPR036061">
    <property type="entry name" value="CheW-like_dom_sf"/>
</dbReference>
<organism evidence="2 3">
    <name type="scientific">Plastoroseomonas hellenica</name>
    <dbReference type="NCBI Taxonomy" id="2687306"/>
    <lineage>
        <taxon>Bacteria</taxon>
        <taxon>Pseudomonadati</taxon>
        <taxon>Pseudomonadota</taxon>
        <taxon>Alphaproteobacteria</taxon>
        <taxon>Acetobacterales</taxon>
        <taxon>Acetobacteraceae</taxon>
        <taxon>Plastoroseomonas</taxon>
    </lineage>
</organism>
<feature type="domain" description="CheW-like" evidence="1">
    <location>
        <begin position="156"/>
        <end position="300"/>
    </location>
</feature>
<dbReference type="SMART" id="SM00260">
    <property type="entry name" value="CheW"/>
    <property type="match status" value="3"/>
</dbReference>
<feature type="domain" description="CheW-like" evidence="1">
    <location>
        <begin position="5"/>
        <end position="145"/>
    </location>
</feature>
<dbReference type="CDD" id="cd00588">
    <property type="entry name" value="CheW_like"/>
    <property type="match status" value="1"/>
</dbReference>
<dbReference type="Gene3D" id="2.30.30.40">
    <property type="entry name" value="SH3 Domains"/>
    <property type="match status" value="2"/>
</dbReference>
<dbReference type="InterPro" id="IPR039315">
    <property type="entry name" value="CheW"/>
</dbReference>
<protein>
    <submittedName>
        <fullName evidence="2">Chemotaxis protein CheW</fullName>
    </submittedName>
</protein>
<proteinExistence type="predicted"/>
<dbReference type="Pfam" id="PF01584">
    <property type="entry name" value="CheW"/>
    <property type="match status" value="3"/>
</dbReference>
<dbReference type="SUPFAM" id="SSF50341">
    <property type="entry name" value="CheW-like"/>
    <property type="match status" value="3"/>
</dbReference>
<name>A0ABS5EVW2_9PROT</name>
<dbReference type="Proteomes" id="UP001196870">
    <property type="component" value="Unassembled WGS sequence"/>
</dbReference>
<dbReference type="EMBL" id="JAAGBB010000008">
    <property type="protein sequence ID" value="MBR0664445.1"/>
    <property type="molecule type" value="Genomic_DNA"/>
</dbReference>
<reference evidence="3" key="1">
    <citation type="journal article" date="2021" name="Syst. Appl. Microbiol.">
        <title>Roseomonas hellenica sp. nov., isolated from roots of wild-growing Alkanna tinctoria.</title>
        <authorList>
            <person name="Rat A."/>
            <person name="Naranjo H.D."/>
            <person name="Lebbe L."/>
            <person name="Cnockaert M."/>
            <person name="Krigas N."/>
            <person name="Grigoriadou K."/>
            <person name="Maloupa E."/>
            <person name="Willems A."/>
        </authorList>
    </citation>
    <scope>NUCLEOTIDE SEQUENCE [LARGE SCALE GENOMIC DNA]</scope>
    <source>
        <strain evidence="3">LMG 31523</strain>
    </source>
</reference>
<evidence type="ECO:0000313" key="3">
    <source>
        <dbReference type="Proteomes" id="UP001196870"/>
    </source>
</evidence>
<sequence>MPGGAAHRLTVTARGTRIALAASGVAEVIRAPRITRVPSGPPCLLGVTHLRGTILPVVSLSRLLAAGDPAGSAERVVVLRRDPRIGLAVDSVEALQAIEGAGPVPADGRLQLDETGARWLDLDTALQERFAARRGFVRTAQDRAEVRAAAGGEAQELAFLAFTLADQDYALRLDAVAEVLALPSALAALPHTDEVLLGVFSFRDKVLPAVALRALLGLPERRALGTERAVIIRIGSERLALVVDRISGILRAAPNRIGPAPSLFNSGAGEARVDAVLRLVDGRGLVAILAPERVLADERVARLMTDADHGEEESMSGMAAAAARERFVVIRLGREVYGLPIGAVDEVTRLPETLSRLPKAPAYVQGVMNLRGRVIPVIDQRQRFAVAVDEAPAAATDGRVVVITIGALQVGFAVDAVTRILEVEASALLPAPALSDDGALFDRAIPLERDGDLILLIDPTALLNRAESDLLRDLAASGPS</sequence>
<comment type="caution">
    <text evidence="2">The sequence shown here is derived from an EMBL/GenBank/DDBJ whole genome shotgun (WGS) entry which is preliminary data.</text>
</comment>
<dbReference type="InterPro" id="IPR002545">
    <property type="entry name" value="CheW-lke_dom"/>
</dbReference>
<dbReference type="PANTHER" id="PTHR22617">
    <property type="entry name" value="CHEMOTAXIS SENSOR HISTIDINE KINASE-RELATED"/>
    <property type="match status" value="1"/>
</dbReference>
<dbReference type="PANTHER" id="PTHR22617:SF23">
    <property type="entry name" value="CHEMOTAXIS PROTEIN CHEW"/>
    <property type="match status" value="1"/>
</dbReference>
<evidence type="ECO:0000313" key="2">
    <source>
        <dbReference type="EMBL" id="MBR0664445.1"/>
    </source>
</evidence>
<gene>
    <name evidence="2" type="ORF">GXW71_08770</name>
</gene>